<dbReference type="EMBL" id="CAICTM010000286">
    <property type="protein sequence ID" value="CAB9506979.1"/>
    <property type="molecule type" value="Genomic_DNA"/>
</dbReference>
<reference evidence="2" key="1">
    <citation type="submission" date="2020-06" db="EMBL/GenBank/DDBJ databases">
        <authorList>
            <consortium name="Plant Systems Biology data submission"/>
        </authorList>
    </citation>
    <scope>NUCLEOTIDE SEQUENCE</scope>
    <source>
        <strain evidence="2">D6</strain>
    </source>
</reference>
<accession>A0A9N8DQV4</accession>
<evidence type="ECO:0000256" key="1">
    <source>
        <dbReference type="SAM" id="MobiDB-lite"/>
    </source>
</evidence>
<dbReference type="InterPro" id="IPR036047">
    <property type="entry name" value="F-box-like_dom_sf"/>
</dbReference>
<keyword evidence="3" id="KW-1185">Reference proteome</keyword>
<dbReference type="SUPFAM" id="SSF81383">
    <property type="entry name" value="F-box domain"/>
    <property type="match status" value="1"/>
</dbReference>
<feature type="compositionally biased region" description="Basic residues" evidence="1">
    <location>
        <begin position="424"/>
        <end position="435"/>
    </location>
</feature>
<comment type="caution">
    <text evidence="2">The sequence shown here is derived from an EMBL/GenBank/DDBJ whole genome shotgun (WGS) entry which is preliminary data.</text>
</comment>
<organism evidence="2 3">
    <name type="scientific">Seminavis robusta</name>
    <dbReference type="NCBI Taxonomy" id="568900"/>
    <lineage>
        <taxon>Eukaryota</taxon>
        <taxon>Sar</taxon>
        <taxon>Stramenopiles</taxon>
        <taxon>Ochrophyta</taxon>
        <taxon>Bacillariophyta</taxon>
        <taxon>Bacillariophyceae</taxon>
        <taxon>Bacillariophycidae</taxon>
        <taxon>Naviculales</taxon>
        <taxon>Naviculaceae</taxon>
        <taxon>Seminavis</taxon>
    </lineage>
</organism>
<proteinExistence type="predicted"/>
<feature type="region of interest" description="Disordered" evidence="1">
    <location>
        <begin position="417"/>
        <end position="444"/>
    </location>
</feature>
<feature type="compositionally biased region" description="Basic and acidic residues" evidence="1">
    <location>
        <begin position="358"/>
        <end position="379"/>
    </location>
</feature>
<evidence type="ECO:0008006" key="4">
    <source>
        <dbReference type="Google" id="ProtNLM"/>
    </source>
</evidence>
<sequence>MDNALLDLPAVMKVRIASFLSPQDAISFSRTCKVFYDDLSMTTLPMRIPYKSWYDDDLQDTTAVQWKRGPKIPFLPHRTHSVTLTGSWSCRLGELQGRHYGANSHAQFYIVAYPLEHATRGNTPDIVSRKLPDVEDSDTAEGGDSRPSWLRDKGGRIVWASQPLCQRYYHPSNSNSSWVKMTVTFIPSKEEEYFLCIQPGPGSASQQQWWRHSLHMSNLIAHITYHDNPHTNFLMKRQYKTVVRHMLMVDNRGAYYTKILEAVARSIRIQLARFGRNALDPVLESFFQSTGIPRDTDSLLVLEEIARFLSHYAYVNERQKKYNNSNTERDSAKGGSSSNRESIPDWVPYAESSVANKSSRDLSHSHTDDLGVRDEREPVRASPAIATVMEQDGSRPRRTSKRIQKTMKSLWRLPSSLWRAGGGKGRKSRRGHRPSWRTDELTEEFSISVAPQELERVADQNEEQRLGAPF</sequence>
<name>A0A9N8DQV4_9STRA</name>
<feature type="region of interest" description="Disordered" evidence="1">
    <location>
        <begin position="323"/>
        <end position="345"/>
    </location>
</feature>
<feature type="region of interest" description="Disordered" evidence="1">
    <location>
        <begin position="357"/>
        <end position="402"/>
    </location>
</feature>
<feature type="region of interest" description="Disordered" evidence="1">
    <location>
        <begin position="124"/>
        <end position="149"/>
    </location>
</feature>
<dbReference type="CDD" id="cd09917">
    <property type="entry name" value="F-box_SF"/>
    <property type="match status" value="1"/>
</dbReference>
<evidence type="ECO:0000313" key="3">
    <source>
        <dbReference type="Proteomes" id="UP001153069"/>
    </source>
</evidence>
<gene>
    <name evidence="2" type="ORF">SEMRO_287_G108600.1</name>
</gene>
<dbReference type="Proteomes" id="UP001153069">
    <property type="component" value="Unassembled WGS sequence"/>
</dbReference>
<evidence type="ECO:0000313" key="2">
    <source>
        <dbReference type="EMBL" id="CAB9506979.1"/>
    </source>
</evidence>
<protein>
    <recommendedName>
        <fullName evidence="4">F-box domain-containing protein</fullName>
    </recommendedName>
</protein>
<dbReference type="AlphaFoldDB" id="A0A9N8DQV4"/>